<name>A0A8S5VTV0_9CAUD</name>
<dbReference type="EMBL" id="BK035393">
    <property type="protein sequence ID" value="DAG97926.1"/>
    <property type="molecule type" value="Genomic_DNA"/>
</dbReference>
<accession>A0A8S5VTV0</accession>
<proteinExistence type="predicted"/>
<sequence>MKEVVVIFDPTIDIQKHGDIKIPDVKDIPIETKKRVGRYAPFIDINGFQFDHGSIESFELSIGKSFLPTISCTLQDTFGVMRSYGTLTDDVLKLFIRSDNKDFKPIRQNFRIINSSSSSGSENARITIFGILEIEDFHHDIVKSFGKKSSFDTLQDIAKMFGLGFASNDTKTDDVMTRICPNITIQEFLQTDLIPSMYKDDKSFFRVFVDQYYYLNVVEVNELFDIDIDIRKVRESLKYGDRDFDTSDEEKSEMTPFFLSNANIKLLTENGISYYRVVNSIGDMTEDGNKISCHYYDHDSSEYKEFFQKSLETDGDSHKLTDRTVHKSVNFIEQYSENVHKNYYFSKMSNLLQRKSSSRFGLECHLMDINNYVRVCQQIPIFIQRDREERDRAGDREEGIRFDNMLSGQYVSDDLSYVYRSDRGFYTRLKCVKRDFWKGDDEEEGGGGK</sequence>
<reference evidence="1" key="1">
    <citation type="journal article" date="2021" name="Proc. Natl. Acad. Sci. U.S.A.">
        <title>A Catalog of Tens of Thousands of Viruses from Human Metagenomes Reveals Hidden Associations with Chronic Diseases.</title>
        <authorList>
            <person name="Tisza M.J."/>
            <person name="Buck C.B."/>
        </authorList>
    </citation>
    <scope>NUCLEOTIDE SEQUENCE</scope>
    <source>
        <strain evidence="1">CtASH1</strain>
    </source>
</reference>
<evidence type="ECO:0000313" key="1">
    <source>
        <dbReference type="EMBL" id="DAG97926.1"/>
    </source>
</evidence>
<protein>
    <submittedName>
        <fullName evidence="1">Uncharacterized protein</fullName>
    </submittedName>
</protein>
<organism evidence="1">
    <name type="scientific">Ackermannviridae sp</name>
    <dbReference type="NCBI Taxonomy" id="2831612"/>
    <lineage>
        <taxon>Viruses</taxon>
        <taxon>Duplodnaviria</taxon>
        <taxon>Heunggongvirae</taxon>
        <taxon>Uroviricota</taxon>
        <taxon>Caudoviricetes</taxon>
        <taxon>Pantevenvirales</taxon>
        <taxon>Ackermannviridae</taxon>
    </lineage>
</organism>